<name>A0AAV9HXU2_9PEZI</name>
<keyword evidence="1" id="KW-0732">Signal</keyword>
<evidence type="ECO:0000256" key="1">
    <source>
        <dbReference type="SAM" id="SignalP"/>
    </source>
</evidence>
<gene>
    <name evidence="3" type="ORF">QBC42DRAFT_260711</name>
</gene>
<dbReference type="Proteomes" id="UP001321749">
    <property type="component" value="Unassembled WGS sequence"/>
</dbReference>
<dbReference type="PANTHER" id="PTHR42047">
    <property type="entry name" value="PROTEIN, PUTATIVE (AFU_ORTHOLOGUE AFUA_6G03560)-RELATED"/>
    <property type="match status" value="1"/>
</dbReference>
<keyword evidence="4" id="KW-1185">Reference proteome</keyword>
<evidence type="ECO:0000313" key="4">
    <source>
        <dbReference type="Proteomes" id="UP001321749"/>
    </source>
</evidence>
<dbReference type="PANTHER" id="PTHR42047:SF1">
    <property type="entry name" value="PROTEIN, PUTATIVE (AFU_ORTHOLOGUE AFUA_6G03560)-RELATED"/>
    <property type="match status" value="1"/>
</dbReference>
<comment type="caution">
    <text evidence="3">The sequence shown here is derived from an EMBL/GenBank/DDBJ whole genome shotgun (WGS) entry which is preliminary data.</text>
</comment>
<dbReference type="Pfam" id="PF10645">
    <property type="entry name" value="Carb_bind"/>
    <property type="match status" value="1"/>
</dbReference>
<sequence>MTRLALAATALFALGSGALGALQTCGQSQYDPAQYVCWHSQFLCPITAGEGLSYCNGACYSKFMYTCNSNNILTLLPPVQGPFTLTVSNPSVPAIHDKPVTAQGLKWFLNGVTASYCPGVVPPAECPPGNITSIVSQNGAVSMNVKVPGGQLAYLGPDWQVGYTQAHSAYIPSGSLTTGFGAYEGGGFVNLNGNGGGWVACPPRASGPAGNIWNLYGRNATNAASLSYCTPINLKINPTAGGFGAWQYT</sequence>
<accession>A0AAV9HXU2</accession>
<feature type="signal peptide" evidence="1">
    <location>
        <begin position="1"/>
        <end position="20"/>
    </location>
</feature>
<dbReference type="EMBL" id="MU864937">
    <property type="protein sequence ID" value="KAK4465692.1"/>
    <property type="molecule type" value="Genomic_DNA"/>
</dbReference>
<feature type="domain" description="Endo-1,3(4)-beta-glucanase 1 carbohydrate binding" evidence="2">
    <location>
        <begin position="24"/>
        <end position="71"/>
    </location>
</feature>
<dbReference type="InterPro" id="IPR052820">
    <property type="entry name" value="PhiA_domain"/>
</dbReference>
<proteinExistence type="predicted"/>
<feature type="chain" id="PRO_5043417978" evidence="1">
    <location>
        <begin position="21"/>
        <end position="249"/>
    </location>
</feature>
<reference evidence="3" key="1">
    <citation type="journal article" date="2023" name="Mol. Phylogenet. Evol.">
        <title>Genome-scale phylogeny and comparative genomics of the fungal order Sordariales.</title>
        <authorList>
            <person name="Hensen N."/>
            <person name="Bonometti L."/>
            <person name="Westerberg I."/>
            <person name="Brannstrom I.O."/>
            <person name="Guillou S."/>
            <person name="Cros-Aarteil S."/>
            <person name="Calhoun S."/>
            <person name="Haridas S."/>
            <person name="Kuo A."/>
            <person name="Mondo S."/>
            <person name="Pangilinan J."/>
            <person name="Riley R."/>
            <person name="LaButti K."/>
            <person name="Andreopoulos B."/>
            <person name="Lipzen A."/>
            <person name="Chen C."/>
            <person name="Yan M."/>
            <person name="Daum C."/>
            <person name="Ng V."/>
            <person name="Clum A."/>
            <person name="Steindorff A."/>
            <person name="Ohm R.A."/>
            <person name="Martin F."/>
            <person name="Silar P."/>
            <person name="Natvig D.O."/>
            <person name="Lalanne C."/>
            <person name="Gautier V."/>
            <person name="Ament-Velasquez S.L."/>
            <person name="Kruys A."/>
            <person name="Hutchinson M.I."/>
            <person name="Powell A.J."/>
            <person name="Barry K."/>
            <person name="Miller A.N."/>
            <person name="Grigoriev I.V."/>
            <person name="Debuchy R."/>
            <person name="Gladieux P."/>
            <person name="Hiltunen Thoren M."/>
            <person name="Johannesson H."/>
        </authorList>
    </citation>
    <scope>NUCLEOTIDE SEQUENCE</scope>
    <source>
        <strain evidence="3">PSN324</strain>
    </source>
</reference>
<dbReference type="InterPro" id="IPR018909">
    <property type="entry name" value="Eng1_septum"/>
</dbReference>
<protein>
    <submittedName>
        <fullName evidence="3">Carbohydrate binding-domain-containing protein</fullName>
    </submittedName>
</protein>
<organism evidence="3 4">
    <name type="scientific">Cladorrhinum samala</name>
    <dbReference type="NCBI Taxonomy" id="585594"/>
    <lineage>
        <taxon>Eukaryota</taxon>
        <taxon>Fungi</taxon>
        <taxon>Dikarya</taxon>
        <taxon>Ascomycota</taxon>
        <taxon>Pezizomycotina</taxon>
        <taxon>Sordariomycetes</taxon>
        <taxon>Sordariomycetidae</taxon>
        <taxon>Sordariales</taxon>
        <taxon>Podosporaceae</taxon>
        <taxon>Cladorrhinum</taxon>
    </lineage>
</organism>
<reference evidence="3" key="2">
    <citation type="submission" date="2023-06" db="EMBL/GenBank/DDBJ databases">
        <authorList>
            <consortium name="Lawrence Berkeley National Laboratory"/>
            <person name="Mondo S.J."/>
            <person name="Hensen N."/>
            <person name="Bonometti L."/>
            <person name="Westerberg I."/>
            <person name="Brannstrom I.O."/>
            <person name="Guillou S."/>
            <person name="Cros-Aarteil S."/>
            <person name="Calhoun S."/>
            <person name="Haridas S."/>
            <person name="Kuo A."/>
            <person name="Pangilinan J."/>
            <person name="Riley R."/>
            <person name="Labutti K."/>
            <person name="Andreopoulos B."/>
            <person name="Lipzen A."/>
            <person name="Chen C."/>
            <person name="Yanf M."/>
            <person name="Daum C."/>
            <person name="Ng V."/>
            <person name="Clum A."/>
            <person name="Steindorff A."/>
            <person name="Ohm R."/>
            <person name="Martin F."/>
            <person name="Silar P."/>
            <person name="Natvig D."/>
            <person name="Lalanne C."/>
            <person name="Gautier V."/>
            <person name="Ament-Velasquez S.L."/>
            <person name="Kruys A."/>
            <person name="Hutchinson M.I."/>
            <person name="Powell A.J."/>
            <person name="Barry K."/>
            <person name="Miller A.N."/>
            <person name="Grigoriev I.V."/>
            <person name="Debuchy R."/>
            <person name="Gladieux P."/>
            <person name="Thoren M.H."/>
            <person name="Johannesson H."/>
        </authorList>
    </citation>
    <scope>NUCLEOTIDE SEQUENCE</scope>
    <source>
        <strain evidence="3">PSN324</strain>
    </source>
</reference>
<evidence type="ECO:0000259" key="2">
    <source>
        <dbReference type="Pfam" id="PF10645"/>
    </source>
</evidence>
<dbReference type="GO" id="GO:0030246">
    <property type="term" value="F:carbohydrate binding"/>
    <property type="evidence" value="ECO:0007669"/>
    <property type="project" value="InterPro"/>
</dbReference>
<evidence type="ECO:0000313" key="3">
    <source>
        <dbReference type="EMBL" id="KAK4465692.1"/>
    </source>
</evidence>
<dbReference type="AlphaFoldDB" id="A0AAV9HXU2"/>